<dbReference type="InterPro" id="IPR000433">
    <property type="entry name" value="Znf_ZZ"/>
</dbReference>
<keyword evidence="1" id="KW-0479">Metal-binding</keyword>
<feature type="compositionally biased region" description="Basic and acidic residues" evidence="6">
    <location>
        <begin position="554"/>
        <end position="564"/>
    </location>
</feature>
<dbReference type="SMART" id="SM00291">
    <property type="entry name" value="ZnF_ZZ"/>
    <property type="match status" value="1"/>
</dbReference>
<dbReference type="PANTHER" id="PTHR12268:SF16">
    <property type="entry name" value="DYSTROPHIN-RELATED PROTEIN 2"/>
    <property type="match status" value="1"/>
</dbReference>
<feature type="domain" description="ZZ-type" evidence="7">
    <location>
        <begin position="210"/>
        <end position="266"/>
    </location>
</feature>
<evidence type="ECO:0000256" key="5">
    <source>
        <dbReference type="SAM" id="Coils"/>
    </source>
</evidence>
<feature type="coiled-coil region" evidence="5">
    <location>
        <begin position="389"/>
        <end position="423"/>
    </location>
</feature>
<comment type="caution">
    <text evidence="8">The sequence shown here is derived from an EMBL/GenBank/DDBJ whole genome shotgun (WGS) entry which is preliminary data.</text>
</comment>
<dbReference type="Pfam" id="PF00569">
    <property type="entry name" value="ZZ"/>
    <property type="match status" value="1"/>
</dbReference>
<dbReference type="InterPro" id="IPR029152">
    <property type="entry name" value="LKAAEAR1"/>
</dbReference>
<evidence type="ECO:0000256" key="1">
    <source>
        <dbReference type="ARBA" id="ARBA00022723"/>
    </source>
</evidence>
<evidence type="ECO:0000313" key="9">
    <source>
        <dbReference type="Proteomes" id="UP001591681"/>
    </source>
</evidence>
<dbReference type="Proteomes" id="UP001591681">
    <property type="component" value="Unassembled WGS sequence"/>
</dbReference>
<keyword evidence="2 4" id="KW-0863">Zinc-finger</keyword>
<feature type="region of interest" description="Disordered" evidence="6">
    <location>
        <begin position="494"/>
        <end position="566"/>
    </location>
</feature>
<dbReference type="EMBL" id="JBHFQA010000008">
    <property type="protein sequence ID" value="KAL2094190.1"/>
    <property type="molecule type" value="Genomic_DNA"/>
</dbReference>
<accession>A0ABD1K4X7</accession>
<keyword evidence="3" id="KW-0862">Zinc</keyword>
<dbReference type="PROSITE" id="PS01357">
    <property type="entry name" value="ZF_ZZ_1"/>
    <property type="match status" value="1"/>
</dbReference>
<dbReference type="InterPro" id="IPR043145">
    <property type="entry name" value="Znf_ZZ_sf"/>
</dbReference>
<reference evidence="8 9" key="1">
    <citation type="submission" date="2024-09" db="EMBL/GenBank/DDBJ databases">
        <title>A chromosome-level genome assembly of Gray's grenadier anchovy, Coilia grayii.</title>
        <authorList>
            <person name="Fu Z."/>
        </authorList>
    </citation>
    <scope>NUCLEOTIDE SEQUENCE [LARGE SCALE GENOMIC DNA]</scope>
    <source>
        <strain evidence="8">G4</strain>
        <tissue evidence="8">Muscle</tissue>
    </source>
</reference>
<dbReference type="Pfam" id="PF09068">
    <property type="entry name" value="EF-hand_2"/>
    <property type="match status" value="1"/>
</dbReference>
<evidence type="ECO:0000313" key="8">
    <source>
        <dbReference type="EMBL" id="KAL2094190.1"/>
    </source>
</evidence>
<dbReference type="SUPFAM" id="SSF57850">
    <property type="entry name" value="RING/U-box"/>
    <property type="match status" value="1"/>
</dbReference>
<dbReference type="PANTHER" id="PTHR12268">
    <property type="entry name" value="E3 UBIQUITIN-PROTEIN LIGASE KCMF1"/>
    <property type="match status" value="1"/>
</dbReference>
<dbReference type="Gene3D" id="3.30.60.90">
    <property type="match status" value="1"/>
</dbReference>
<dbReference type="SUPFAM" id="SSF47473">
    <property type="entry name" value="EF-hand"/>
    <property type="match status" value="2"/>
</dbReference>
<dbReference type="InterPro" id="IPR011992">
    <property type="entry name" value="EF-hand-dom_pair"/>
</dbReference>
<evidence type="ECO:0000256" key="4">
    <source>
        <dbReference type="PROSITE-ProRule" id="PRU00228"/>
    </source>
</evidence>
<dbReference type="PROSITE" id="PS50135">
    <property type="entry name" value="ZF_ZZ_2"/>
    <property type="match status" value="1"/>
</dbReference>
<evidence type="ECO:0000259" key="7">
    <source>
        <dbReference type="PROSITE" id="PS50135"/>
    </source>
</evidence>
<dbReference type="Gene3D" id="1.10.238.10">
    <property type="entry name" value="EF-hand"/>
    <property type="match status" value="2"/>
</dbReference>
<evidence type="ECO:0000256" key="6">
    <source>
        <dbReference type="SAM" id="MobiDB-lite"/>
    </source>
</evidence>
<dbReference type="InterPro" id="IPR050774">
    <property type="entry name" value="KCMF1/Dystrophin"/>
</dbReference>
<dbReference type="AlphaFoldDB" id="A0ABD1K4X7"/>
<evidence type="ECO:0000256" key="2">
    <source>
        <dbReference type="ARBA" id="ARBA00022771"/>
    </source>
</evidence>
<sequence>MKLSTVAAVCPKPEPQDLTSEVSGSTSVVGSEVMDVLEVIHTLGVLYEQQEEESGQQLDILLCVDMCLNWLLNVYDRGRVGKVRVLSFKTGLVSLCNADIKDKCKLCGLVLGRGAAGADLFQQVCGGDGRSDGPHLAALLTELMLVPHQLGEVAAFGGSNVEPSLASCFRMVPGKASVGLADFLEWMALEPQSVVWLGLLQRVGQAESTLHQARCSICKDSPMQGFRYRSLKQFNVDICQSCFLSGQALKGKTLHYPIIEYYTPSTSGEKMRDFAETLKNKFRSKQYFSRHPQRGYLPVQAAMGTGRDSTLAQMEHQNCSFFNHSLDEDQYPLGSGAEMEHPHLLREMEHPHLLREMEHPHLLREMEHPHLLREMDPSHLLSCTGRESQEELQQTIAILEDQNRILQREYRRLRWQHAEAEQAAFRMCEGGGPAESGVPPGEPSGGQDEALLVEARVLKQHRGRLETRMQILQEHNQQLESQLHRLRALLKTLSSSQRRDDSEDSESSGSRSAVSSPSLRRGYLGGRSAVSSPSLRRGYLGGAPRTDAPLDNQAAEHDQDKQESDTTYNLYQVIEQLRTAFPSEADMGDSGRANGDLGVCRTRHKATPGEIRRMCPQQRARHMAYHEPHKEVQNEMAASRQRVCARLAALKMREGSVKNAREAEKQRQDRVTLQLGAAEAQIRMRLARLRRQQVMAREIDMLVCYQPTAWKAIRIESLLPKEAQTGFSSARKKPQVRRQIQTAPLLFSLKW</sequence>
<evidence type="ECO:0000256" key="3">
    <source>
        <dbReference type="ARBA" id="ARBA00022833"/>
    </source>
</evidence>
<dbReference type="InterPro" id="IPR015153">
    <property type="entry name" value="EF-hand_dom_typ1"/>
</dbReference>
<feature type="compositionally biased region" description="Low complexity" evidence="6">
    <location>
        <begin position="507"/>
        <end position="521"/>
    </location>
</feature>
<gene>
    <name evidence="8" type="ORF">ACEWY4_008909</name>
</gene>
<name>A0ABD1K4X7_9TELE</name>
<protein>
    <recommendedName>
        <fullName evidence="7">ZZ-type domain-containing protein</fullName>
    </recommendedName>
</protein>
<proteinExistence type="predicted"/>
<organism evidence="8 9">
    <name type="scientific">Coilia grayii</name>
    <name type="common">Gray's grenadier anchovy</name>
    <dbReference type="NCBI Taxonomy" id="363190"/>
    <lineage>
        <taxon>Eukaryota</taxon>
        <taxon>Metazoa</taxon>
        <taxon>Chordata</taxon>
        <taxon>Craniata</taxon>
        <taxon>Vertebrata</taxon>
        <taxon>Euteleostomi</taxon>
        <taxon>Actinopterygii</taxon>
        <taxon>Neopterygii</taxon>
        <taxon>Teleostei</taxon>
        <taxon>Clupei</taxon>
        <taxon>Clupeiformes</taxon>
        <taxon>Clupeoidei</taxon>
        <taxon>Engraulidae</taxon>
        <taxon>Coilinae</taxon>
        <taxon>Coilia</taxon>
    </lineage>
</organism>
<keyword evidence="9" id="KW-1185">Reference proteome</keyword>
<dbReference type="Pfam" id="PF09069">
    <property type="entry name" value="EF-hand_3"/>
    <property type="match status" value="1"/>
</dbReference>
<keyword evidence="5" id="KW-0175">Coiled coil</keyword>
<dbReference type="Pfam" id="PF15478">
    <property type="entry name" value="LKAAEAR"/>
    <property type="match status" value="1"/>
</dbReference>
<dbReference type="InterPro" id="IPR015154">
    <property type="entry name" value="EF-hand_dom_typ2"/>
</dbReference>
<dbReference type="GO" id="GO:0008270">
    <property type="term" value="F:zinc ion binding"/>
    <property type="evidence" value="ECO:0007669"/>
    <property type="project" value="UniProtKB-KW"/>
</dbReference>